<dbReference type="SUPFAM" id="SSF56601">
    <property type="entry name" value="beta-lactamase/transpeptidase-like"/>
    <property type="match status" value="1"/>
</dbReference>
<comment type="caution">
    <text evidence="3">The sequence shown here is derived from an EMBL/GenBank/DDBJ whole genome shotgun (WGS) entry which is preliminary data.</text>
</comment>
<proteinExistence type="predicted"/>
<dbReference type="InterPro" id="IPR050491">
    <property type="entry name" value="AmpC-like"/>
</dbReference>
<protein>
    <submittedName>
        <fullName evidence="3">Serine hydrolase</fullName>
    </submittedName>
</protein>
<name>A0A8J3BRM4_9ACTN</name>
<dbReference type="RefSeq" id="WP_189114724.1">
    <property type="nucleotide sequence ID" value="NZ_BMQC01000009.1"/>
</dbReference>
<dbReference type="AlphaFoldDB" id="A0A8J3BRM4"/>
<keyword evidence="1" id="KW-0732">Signal</keyword>
<keyword evidence="4" id="KW-1185">Reference proteome</keyword>
<evidence type="ECO:0000256" key="1">
    <source>
        <dbReference type="SAM" id="SignalP"/>
    </source>
</evidence>
<reference evidence="3" key="2">
    <citation type="submission" date="2020-09" db="EMBL/GenBank/DDBJ databases">
        <authorList>
            <person name="Sun Q."/>
            <person name="Ohkuma M."/>
        </authorList>
    </citation>
    <scope>NUCLEOTIDE SEQUENCE</scope>
    <source>
        <strain evidence="3">JCM 3091</strain>
    </source>
</reference>
<dbReference type="Pfam" id="PF00144">
    <property type="entry name" value="Beta-lactamase"/>
    <property type="match status" value="1"/>
</dbReference>
<evidence type="ECO:0000259" key="2">
    <source>
        <dbReference type="Pfam" id="PF00144"/>
    </source>
</evidence>
<feature type="chain" id="PRO_5039302180" evidence="1">
    <location>
        <begin position="24"/>
        <end position="412"/>
    </location>
</feature>
<dbReference type="GO" id="GO:0016787">
    <property type="term" value="F:hydrolase activity"/>
    <property type="evidence" value="ECO:0007669"/>
    <property type="project" value="UniProtKB-KW"/>
</dbReference>
<accession>A0A8J3BRM4</accession>
<evidence type="ECO:0000313" key="4">
    <source>
        <dbReference type="Proteomes" id="UP000662200"/>
    </source>
</evidence>
<feature type="signal peptide" evidence="1">
    <location>
        <begin position="1"/>
        <end position="23"/>
    </location>
</feature>
<dbReference type="InterPro" id="IPR001466">
    <property type="entry name" value="Beta-lactam-related"/>
</dbReference>
<gene>
    <name evidence="3" type="ORF">GCM10010124_27640</name>
</gene>
<feature type="domain" description="Beta-lactamase-related" evidence="2">
    <location>
        <begin position="41"/>
        <end position="398"/>
    </location>
</feature>
<organism evidence="3 4">
    <name type="scientific">Pilimelia terevasa</name>
    <dbReference type="NCBI Taxonomy" id="53372"/>
    <lineage>
        <taxon>Bacteria</taxon>
        <taxon>Bacillati</taxon>
        <taxon>Actinomycetota</taxon>
        <taxon>Actinomycetes</taxon>
        <taxon>Micromonosporales</taxon>
        <taxon>Micromonosporaceae</taxon>
        <taxon>Pilimelia</taxon>
    </lineage>
</organism>
<dbReference type="InterPro" id="IPR012338">
    <property type="entry name" value="Beta-lactam/transpept-like"/>
</dbReference>
<dbReference type="PANTHER" id="PTHR46825">
    <property type="entry name" value="D-ALANYL-D-ALANINE-CARBOXYPEPTIDASE/ENDOPEPTIDASE AMPH"/>
    <property type="match status" value="1"/>
</dbReference>
<dbReference type="Proteomes" id="UP000662200">
    <property type="component" value="Unassembled WGS sequence"/>
</dbReference>
<evidence type="ECO:0000313" key="3">
    <source>
        <dbReference type="EMBL" id="GGK33338.1"/>
    </source>
</evidence>
<keyword evidence="3" id="KW-0378">Hydrolase</keyword>
<reference evidence="3" key="1">
    <citation type="journal article" date="2014" name="Int. J. Syst. Evol. Microbiol.">
        <title>Complete genome sequence of Corynebacterium casei LMG S-19264T (=DSM 44701T), isolated from a smear-ripened cheese.</title>
        <authorList>
            <consortium name="US DOE Joint Genome Institute (JGI-PGF)"/>
            <person name="Walter F."/>
            <person name="Albersmeier A."/>
            <person name="Kalinowski J."/>
            <person name="Ruckert C."/>
        </authorList>
    </citation>
    <scope>NUCLEOTIDE SEQUENCE</scope>
    <source>
        <strain evidence="3">JCM 3091</strain>
    </source>
</reference>
<dbReference type="Gene3D" id="3.40.710.10">
    <property type="entry name" value="DD-peptidase/beta-lactamase superfamily"/>
    <property type="match status" value="1"/>
</dbReference>
<dbReference type="PANTHER" id="PTHR46825:SF7">
    <property type="entry name" value="D-ALANYL-D-ALANINE CARBOXYPEPTIDASE"/>
    <property type="match status" value="1"/>
</dbReference>
<sequence>MPLPTARLAAVLALALAAPLGVAAPAAATPSTIDRKLVRSLLKAEVGAGMPGVFTEIRAGEERARMAHGLADVESERPMATHLRHRVGSITKTFVAVTVLQLVAEGRVALDAPVATYLPELLPATKPDGSPDRGAQITVRMLLQHTSGLSNYTEVLTADLAAIDWARHTTIPPRVLASIGVNGAQVFAPGKGWSYSNTNYLLAGLVVEKVTGQPYGAAVQSRILTPLKLADTYLPGSAERIRGAHDRAYIAYDAAGRRDYTDFNMSWAWAAGELVSTTADLNVFFRALLTGGLLAPAQQAEMLGMAETGTPGQRYGLGLAAVQVGCPAGAQWFYGHGGAVIGHLTESLHSADGARQVTSADNQNIWASEAETDRVLAARARVVFGALCNAAPPADSAGLRSLRHRQPAGLLG</sequence>
<dbReference type="EMBL" id="BMQC01000009">
    <property type="protein sequence ID" value="GGK33338.1"/>
    <property type="molecule type" value="Genomic_DNA"/>
</dbReference>